<feature type="region of interest" description="Disordered" evidence="1">
    <location>
        <begin position="29"/>
        <end position="54"/>
    </location>
</feature>
<proteinExistence type="predicted"/>
<evidence type="ECO:0000313" key="3">
    <source>
        <dbReference type="Proteomes" id="UP001437256"/>
    </source>
</evidence>
<reference evidence="2 3" key="1">
    <citation type="submission" date="2024-05" db="EMBL/GenBank/DDBJ databases">
        <title>A draft genome resource for the thread blight pathogen Marasmius tenuissimus strain MS-2.</title>
        <authorList>
            <person name="Yulfo-Soto G.E."/>
            <person name="Baruah I.K."/>
            <person name="Amoako-Attah I."/>
            <person name="Bukari Y."/>
            <person name="Meinhardt L.W."/>
            <person name="Bailey B.A."/>
            <person name="Cohen S.P."/>
        </authorList>
    </citation>
    <scope>NUCLEOTIDE SEQUENCE [LARGE SCALE GENOMIC DNA]</scope>
    <source>
        <strain evidence="2 3">MS-2</strain>
    </source>
</reference>
<dbReference type="EMBL" id="JBBXMP010000688">
    <property type="protein sequence ID" value="KAL0057112.1"/>
    <property type="molecule type" value="Genomic_DNA"/>
</dbReference>
<sequence length="93" mass="10200">MDMDWELFYPTLTPHQQVIFQSGFVARKKTSETSGAKQKGKAKESSRRVTDAEEVGTGPLLPIACKKCSVANAECQRNVMAGTNFRGPTNACF</sequence>
<keyword evidence="3" id="KW-1185">Reference proteome</keyword>
<feature type="compositionally biased region" description="Basic and acidic residues" evidence="1">
    <location>
        <begin position="41"/>
        <end position="51"/>
    </location>
</feature>
<evidence type="ECO:0000313" key="2">
    <source>
        <dbReference type="EMBL" id="KAL0057112.1"/>
    </source>
</evidence>
<gene>
    <name evidence="2" type="ORF">AAF712_016261</name>
</gene>
<name>A0ABR2Z762_9AGAR</name>
<organism evidence="2 3">
    <name type="scientific">Marasmius tenuissimus</name>
    <dbReference type="NCBI Taxonomy" id="585030"/>
    <lineage>
        <taxon>Eukaryota</taxon>
        <taxon>Fungi</taxon>
        <taxon>Dikarya</taxon>
        <taxon>Basidiomycota</taxon>
        <taxon>Agaricomycotina</taxon>
        <taxon>Agaricomycetes</taxon>
        <taxon>Agaricomycetidae</taxon>
        <taxon>Agaricales</taxon>
        <taxon>Marasmiineae</taxon>
        <taxon>Marasmiaceae</taxon>
        <taxon>Marasmius</taxon>
    </lineage>
</organism>
<accession>A0ABR2Z762</accession>
<protein>
    <submittedName>
        <fullName evidence="2">Uncharacterized protein</fullName>
    </submittedName>
</protein>
<evidence type="ECO:0000256" key="1">
    <source>
        <dbReference type="SAM" id="MobiDB-lite"/>
    </source>
</evidence>
<comment type="caution">
    <text evidence="2">The sequence shown here is derived from an EMBL/GenBank/DDBJ whole genome shotgun (WGS) entry which is preliminary data.</text>
</comment>
<dbReference type="Proteomes" id="UP001437256">
    <property type="component" value="Unassembled WGS sequence"/>
</dbReference>